<feature type="region of interest" description="Disordered" evidence="15">
    <location>
        <begin position="215"/>
        <end position="240"/>
    </location>
</feature>
<feature type="compositionally biased region" description="Low complexity" evidence="15">
    <location>
        <begin position="218"/>
        <end position="236"/>
    </location>
</feature>
<feature type="domain" description="CUT" evidence="17">
    <location>
        <begin position="738"/>
        <end position="825"/>
    </location>
</feature>
<feature type="region of interest" description="Disordered" evidence="15">
    <location>
        <begin position="112"/>
        <end position="162"/>
    </location>
</feature>
<dbReference type="AlphaFoldDB" id="A0A6I9XW52"/>
<evidence type="ECO:0000256" key="13">
    <source>
        <dbReference type="RuleBase" id="RU361129"/>
    </source>
</evidence>
<evidence type="ECO:0000256" key="4">
    <source>
        <dbReference type="ARBA" id="ARBA00022737"/>
    </source>
</evidence>
<dbReference type="CTD" id="23316"/>
<dbReference type="PROSITE" id="PS50071">
    <property type="entry name" value="HOMEOBOX_2"/>
    <property type="match status" value="1"/>
</dbReference>
<feature type="region of interest" description="Disordered" evidence="15">
    <location>
        <begin position="351"/>
        <end position="377"/>
    </location>
</feature>
<dbReference type="GO" id="GO:0000977">
    <property type="term" value="F:RNA polymerase II transcription regulatory region sequence-specific DNA binding"/>
    <property type="evidence" value="ECO:0007669"/>
    <property type="project" value="TreeGrafter"/>
</dbReference>
<feature type="compositionally biased region" description="Acidic residues" evidence="15">
    <location>
        <begin position="532"/>
        <end position="541"/>
    </location>
</feature>
<dbReference type="InterPro" id="IPR010982">
    <property type="entry name" value="Lambda_DNA-bd_dom_sf"/>
</dbReference>
<keyword evidence="18" id="KW-1185">Reference proteome</keyword>
<feature type="compositionally biased region" description="Polar residues" evidence="15">
    <location>
        <begin position="1116"/>
        <end position="1125"/>
    </location>
</feature>
<dbReference type="SMART" id="SM00389">
    <property type="entry name" value="HOX"/>
    <property type="match status" value="1"/>
</dbReference>
<feature type="compositionally biased region" description="Basic and acidic residues" evidence="15">
    <location>
        <begin position="542"/>
        <end position="552"/>
    </location>
</feature>
<feature type="region of interest" description="Disordered" evidence="15">
    <location>
        <begin position="929"/>
        <end position="1143"/>
    </location>
</feature>
<feature type="compositionally biased region" description="Basic and acidic residues" evidence="15">
    <location>
        <begin position="1054"/>
        <end position="1063"/>
    </location>
</feature>
<feature type="coiled-coil region" evidence="14">
    <location>
        <begin position="41"/>
        <end position="75"/>
    </location>
</feature>
<dbReference type="GO" id="GO:0005634">
    <property type="term" value="C:nucleus"/>
    <property type="evidence" value="ECO:0007669"/>
    <property type="project" value="UniProtKB-SubCell"/>
</dbReference>
<dbReference type="InterPro" id="IPR003350">
    <property type="entry name" value="CUT_dom"/>
</dbReference>
<dbReference type="InterPro" id="IPR009057">
    <property type="entry name" value="Homeodomain-like_sf"/>
</dbReference>
<feature type="compositionally biased region" description="Low complexity" evidence="15">
    <location>
        <begin position="144"/>
        <end position="162"/>
    </location>
</feature>
<evidence type="ECO:0000256" key="3">
    <source>
        <dbReference type="ARBA" id="ARBA00022553"/>
    </source>
</evidence>
<reference evidence="19" key="1">
    <citation type="submission" date="2025-08" db="UniProtKB">
        <authorList>
            <consortium name="RefSeq"/>
        </authorList>
    </citation>
    <scope>IDENTIFICATION</scope>
    <source>
        <tissue evidence="19">Skeletal muscle</tissue>
    </source>
</reference>
<name>A0A6I9XW52_9SAUR</name>
<dbReference type="Pfam" id="PF02376">
    <property type="entry name" value="CUT"/>
    <property type="match status" value="3"/>
</dbReference>
<evidence type="ECO:0000256" key="6">
    <source>
        <dbReference type="ARBA" id="ARBA00023054"/>
    </source>
</evidence>
<dbReference type="PANTHER" id="PTHR14043">
    <property type="entry name" value="CCAAT DISPLACEMENT PROTEIN-RELATED"/>
    <property type="match status" value="1"/>
</dbReference>
<dbReference type="CDD" id="cd00086">
    <property type="entry name" value="homeodomain"/>
    <property type="match status" value="1"/>
</dbReference>
<feature type="region of interest" description="Disordered" evidence="15">
    <location>
        <begin position="404"/>
        <end position="423"/>
    </location>
</feature>
<feature type="compositionally biased region" description="Low complexity" evidence="15">
    <location>
        <begin position="674"/>
        <end position="684"/>
    </location>
</feature>
<dbReference type="Gene3D" id="1.10.260.40">
    <property type="entry name" value="lambda repressor-like DNA-binding domains"/>
    <property type="match status" value="3"/>
</dbReference>
<protein>
    <recommendedName>
        <fullName evidence="13">Homeobox protein cut-like</fullName>
    </recommendedName>
</protein>
<feature type="region of interest" description="Disordered" evidence="15">
    <location>
        <begin position="669"/>
        <end position="727"/>
    </location>
</feature>
<sequence length="1174" mass="127508">MLGEKDLIDDSHSIKHQGQLISNDLSPRAHCNIIAKRTDEVAMIMTNLEKANQRAEAAQREVENLREQLAAVNSSLRLACCSPQGPSGSISKNPDALFLGKDSFYPSRKYLLEKPNLTTNPEEDASEDESVKDSMGPEQPYPSPQQLLQPPREDSASPPLLQPLLAPTVAPEVLGAFAFASSGARVVMGPPGYKSENGSTGSFPSAFYAAQGLVLPANSNDGSPPSDPSEGSNPGSADEEQLDTAEIAFQVKEQLLKHNIGQRVFGHYVLGLSQGSVSEILARPKPWRKLTVKGKEPFIKMKQFLSDEQNVLALRTIQVRQRGSITPRIRTPETGSDDAIKSILEQAKKEIESQKGGEAKSTCAPQAAPNGISASSSEDAIKNILEQARREMQAQQQAFLEIESGSPNQPVSTPPADPSPLSSFSQNIVRAYIKQEEGGGLGPNAGGGGSCGAAQAPLVALSPAAFVQNIIRKVKSEIGDSGSYFDQHWASDRNLLNRPFTSVSPSLSSSSSYSSMANGRGWPRGEPGDSGPNEEDLPTSEDEPHRALEVKSEVAGSEAQGTGRLSYYPSYVPRTLKPTVPPLTPEQYEMYMYKEVDTLELTRQVKEKLAKNGICQRIFGEKVLGLSQGSVSDMLSRPKPWSKLTQKGREPFIRMQLWLCDQLGQNISQQAGLPQASPGESQSSPSPPASPSEQEKSPPESLSLALESSKENQQPESKAGPLLTGKMCPNHQNSLGIQEIVAMSPELDTYSITKKVKEVLTDNNLGQRLFGESILGLTQGSVSDLLSRPKPWHKLSLKGREPFVRMQLWLNDPQNIDKLRDMKKLEKKAYLKRRYGLISAGSDSESPNPRSECPSPSLQLQDLSLLQIKKPRVVLAPEEKETLKRAYQLEPYPSQQTIELLSFQLNLKTNTVINWFHNYRSRMRREMLMEGSQDDTDAEQSAGPLLKGAQPQSPDSEGEDEKPTFRNVECQGERKALVEIKEEQLEAGDKDDAGSSRDSCSPEGEVEPVSGSSPRGDPGCVSPHEAPSLTWASTLRSKTHPPGAHNCSSFHNPAETDCRERSPSDPVSFKSASESSRCSLEVSLTSPSAASSPGVLMSVSPVPSSSAPISPLPVNNAATKGQSASPAADTSAVPPSAKLTTNIQRRNEKMANLNSIIHRLERAANREETLEWEF</sequence>
<dbReference type="SUPFAM" id="SSF47413">
    <property type="entry name" value="lambda repressor-like DNA-binding domains"/>
    <property type="match status" value="3"/>
</dbReference>
<feature type="domain" description="CUT" evidence="17">
    <location>
        <begin position="233"/>
        <end position="320"/>
    </location>
</feature>
<dbReference type="PROSITE" id="PS51042">
    <property type="entry name" value="CUT"/>
    <property type="match status" value="3"/>
</dbReference>
<accession>A0A6I9XW52</accession>
<dbReference type="Pfam" id="PF00046">
    <property type="entry name" value="Homeodomain"/>
    <property type="match status" value="1"/>
</dbReference>
<keyword evidence="4" id="KW-0677">Repeat</keyword>
<evidence type="ECO:0000256" key="12">
    <source>
        <dbReference type="RuleBase" id="RU000682"/>
    </source>
</evidence>
<dbReference type="GeneID" id="106546116"/>
<evidence type="ECO:0000256" key="14">
    <source>
        <dbReference type="SAM" id="Coils"/>
    </source>
</evidence>
<dbReference type="InterPro" id="IPR001356">
    <property type="entry name" value="HD"/>
</dbReference>
<evidence type="ECO:0000256" key="5">
    <source>
        <dbReference type="ARBA" id="ARBA00023015"/>
    </source>
</evidence>
<dbReference type="PROSITE" id="PS00027">
    <property type="entry name" value="HOMEOBOX_1"/>
    <property type="match status" value="1"/>
</dbReference>
<comment type="similarity">
    <text evidence="2 13">Belongs to the CUT homeobox family.</text>
</comment>
<keyword evidence="8 11" id="KW-0371">Homeobox</keyword>
<dbReference type="GO" id="GO:0000981">
    <property type="term" value="F:DNA-binding transcription factor activity, RNA polymerase II-specific"/>
    <property type="evidence" value="ECO:0007669"/>
    <property type="project" value="InterPro"/>
</dbReference>
<evidence type="ECO:0000256" key="15">
    <source>
        <dbReference type="SAM" id="MobiDB-lite"/>
    </source>
</evidence>
<organism evidence="18 19">
    <name type="scientific">Thamnophis sirtalis</name>
    <dbReference type="NCBI Taxonomy" id="35019"/>
    <lineage>
        <taxon>Eukaryota</taxon>
        <taxon>Metazoa</taxon>
        <taxon>Chordata</taxon>
        <taxon>Craniata</taxon>
        <taxon>Vertebrata</taxon>
        <taxon>Euteleostomi</taxon>
        <taxon>Lepidosauria</taxon>
        <taxon>Squamata</taxon>
        <taxon>Bifurcata</taxon>
        <taxon>Unidentata</taxon>
        <taxon>Episquamata</taxon>
        <taxon>Toxicofera</taxon>
        <taxon>Serpentes</taxon>
        <taxon>Colubroidea</taxon>
        <taxon>Colubridae</taxon>
        <taxon>Natricinae</taxon>
        <taxon>Thamnophis</taxon>
    </lineage>
</organism>
<dbReference type="FunFam" id="1.10.260.40:FF:000004">
    <property type="entry name" value="Cut-like homeobox 1a"/>
    <property type="match status" value="2"/>
</dbReference>
<evidence type="ECO:0000259" key="16">
    <source>
        <dbReference type="PROSITE" id="PS50071"/>
    </source>
</evidence>
<evidence type="ECO:0000313" key="18">
    <source>
        <dbReference type="Proteomes" id="UP000504617"/>
    </source>
</evidence>
<keyword evidence="9 13" id="KW-0804">Transcription</keyword>
<dbReference type="FunFam" id="1.10.10.60:FF:000116">
    <property type="entry name" value="Cut-like homeobox 2b"/>
    <property type="match status" value="1"/>
</dbReference>
<keyword evidence="10 11" id="KW-0539">Nucleus</keyword>
<evidence type="ECO:0000256" key="1">
    <source>
        <dbReference type="ARBA" id="ARBA00004123"/>
    </source>
</evidence>
<dbReference type="InterPro" id="IPR017970">
    <property type="entry name" value="Homeobox_CS"/>
</dbReference>
<evidence type="ECO:0000313" key="19">
    <source>
        <dbReference type="RefSeq" id="XP_013918372.1"/>
    </source>
</evidence>
<evidence type="ECO:0000256" key="9">
    <source>
        <dbReference type="ARBA" id="ARBA00023163"/>
    </source>
</evidence>
<feature type="region of interest" description="Disordered" evidence="15">
    <location>
        <begin position="501"/>
        <end position="560"/>
    </location>
</feature>
<keyword evidence="7 11" id="KW-0238">DNA-binding</keyword>
<evidence type="ECO:0000259" key="17">
    <source>
        <dbReference type="PROSITE" id="PS51042"/>
    </source>
</evidence>
<feature type="compositionally biased region" description="Low complexity" evidence="15">
    <location>
        <begin position="502"/>
        <end position="515"/>
    </location>
</feature>
<dbReference type="OrthoDB" id="10257567at2759"/>
<gene>
    <name evidence="19" type="primary">CUX2</name>
</gene>
<dbReference type="SUPFAM" id="SSF46689">
    <property type="entry name" value="Homeodomain-like"/>
    <property type="match status" value="1"/>
</dbReference>
<dbReference type="FunFam" id="1.10.260.40:FF:000010">
    <property type="entry name" value="Cut-like homeobox 1a"/>
    <property type="match status" value="1"/>
</dbReference>
<feature type="compositionally biased region" description="Acidic residues" evidence="15">
    <location>
        <begin position="121"/>
        <end position="130"/>
    </location>
</feature>
<evidence type="ECO:0000256" key="7">
    <source>
        <dbReference type="ARBA" id="ARBA00023125"/>
    </source>
</evidence>
<dbReference type="Gene3D" id="1.10.10.60">
    <property type="entry name" value="Homeodomain-like"/>
    <property type="match status" value="1"/>
</dbReference>
<comment type="subcellular location">
    <subcellularLocation>
        <location evidence="1 11 12">Nucleus</location>
    </subcellularLocation>
</comment>
<evidence type="ECO:0000256" key="10">
    <source>
        <dbReference type="ARBA" id="ARBA00023242"/>
    </source>
</evidence>
<dbReference type="SMART" id="SM01109">
    <property type="entry name" value="CUT"/>
    <property type="match status" value="3"/>
</dbReference>
<feature type="compositionally biased region" description="Polar residues" evidence="15">
    <location>
        <begin position="1070"/>
        <end position="1090"/>
    </location>
</feature>
<keyword evidence="3" id="KW-0597">Phosphoprotein</keyword>
<dbReference type="Proteomes" id="UP000504617">
    <property type="component" value="Unplaced"/>
</dbReference>
<proteinExistence type="inferred from homology"/>
<feature type="DNA-binding region" description="Homeobox" evidence="11">
    <location>
        <begin position="868"/>
        <end position="927"/>
    </location>
</feature>
<dbReference type="KEGG" id="tsr:106546116"/>
<feature type="coiled-coil region" evidence="14">
    <location>
        <begin position="1143"/>
        <end position="1170"/>
    </location>
</feature>
<feature type="domain" description="Homeobox" evidence="16">
    <location>
        <begin position="866"/>
        <end position="926"/>
    </location>
</feature>
<feature type="compositionally biased region" description="Basic and acidic residues" evidence="15">
    <location>
        <begin position="971"/>
        <end position="995"/>
    </location>
</feature>
<feature type="compositionally biased region" description="Low complexity" evidence="15">
    <location>
        <begin position="1091"/>
        <end position="1114"/>
    </location>
</feature>
<feature type="domain" description="CUT" evidence="17">
    <location>
        <begin position="587"/>
        <end position="674"/>
    </location>
</feature>
<evidence type="ECO:0000256" key="8">
    <source>
        <dbReference type="ARBA" id="ARBA00023155"/>
    </source>
</evidence>
<dbReference type="RefSeq" id="XP_013918372.1">
    <property type="nucleotide sequence ID" value="XM_014062897.1"/>
</dbReference>
<dbReference type="PANTHER" id="PTHR14043:SF5">
    <property type="entry name" value="HOMEOBOX PROTEIN CUT-LIKE 2"/>
    <property type="match status" value="1"/>
</dbReference>
<evidence type="ECO:0000256" key="2">
    <source>
        <dbReference type="ARBA" id="ARBA00008190"/>
    </source>
</evidence>
<keyword evidence="5 13" id="KW-0805">Transcription regulation</keyword>
<evidence type="ECO:0000256" key="11">
    <source>
        <dbReference type="PROSITE-ProRule" id="PRU00108"/>
    </source>
</evidence>
<keyword evidence="6 14" id="KW-0175">Coiled coil</keyword>